<name>A0ABS7EK02_9GAMM</name>
<proteinExistence type="predicted"/>
<dbReference type="EMBL" id="JAHZSS010000024">
    <property type="protein sequence ID" value="MBW8192554.1"/>
    <property type="molecule type" value="Genomic_DNA"/>
</dbReference>
<comment type="caution">
    <text evidence="2">The sequence shown here is derived from an EMBL/GenBank/DDBJ whole genome shotgun (WGS) entry which is preliminary data.</text>
</comment>
<evidence type="ECO:0000313" key="3">
    <source>
        <dbReference type="Proteomes" id="UP001166251"/>
    </source>
</evidence>
<feature type="signal peptide" evidence="1">
    <location>
        <begin position="1"/>
        <end position="21"/>
    </location>
</feature>
<dbReference type="Proteomes" id="UP001166251">
    <property type="component" value="Unassembled WGS sequence"/>
</dbReference>
<gene>
    <name evidence="2" type="ORF">K0504_16055</name>
</gene>
<accession>A0ABS7EK02</accession>
<evidence type="ECO:0008006" key="4">
    <source>
        <dbReference type="Google" id="ProtNLM"/>
    </source>
</evidence>
<evidence type="ECO:0000313" key="2">
    <source>
        <dbReference type="EMBL" id="MBW8192554.1"/>
    </source>
</evidence>
<evidence type="ECO:0000256" key="1">
    <source>
        <dbReference type="SAM" id="SignalP"/>
    </source>
</evidence>
<feature type="chain" id="PRO_5047095052" description="LTXXQ motif family protein" evidence="1">
    <location>
        <begin position="22"/>
        <end position="174"/>
    </location>
</feature>
<protein>
    <recommendedName>
        <fullName evidence="4">LTXXQ motif family protein</fullName>
    </recommendedName>
</protein>
<dbReference type="RefSeq" id="WP_220105175.1">
    <property type="nucleotide sequence ID" value="NZ_JAHZSS010000024.1"/>
</dbReference>
<organism evidence="2 3">
    <name type="scientific">Neiella holothuriorum</name>
    <dbReference type="NCBI Taxonomy" id="2870530"/>
    <lineage>
        <taxon>Bacteria</taxon>
        <taxon>Pseudomonadati</taxon>
        <taxon>Pseudomonadota</taxon>
        <taxon>Gammaproteobacteria</taxon>
        <taxon>Alteromonadales</taxon>
        <taxon>Echinimonadaceae</taxon>
        <taxon>Neiella</taxon>
    </lineage>
</organism>
<sequence>MARVVKVLAGLMLLFSVQLHAADLNKVQVGQWLASYQAVQQWTKQHQDELLALDAQSFFDDDQAASDITNNPLYQDMLRVLASHGFNSAAHWSQVGEQIMLAYGASQQATIKQDFSKEIADIRNDPNMTAEQKEAMLSLLETTQQLTEQFASVTEADKQAVADYVDQITKLAGQ</sequence>
<reference evidence="2" key="1">
    <citation type="submission" date="2021-07" db="EMBL/GenBank/DDBJ databases">
        <title>Neiella marina sp. nov., isolated from the intestinal content of sea cucumber Apostichopus japonicus.</title>
        <authorList>
            <person name="Bai X."/>
        </authorList>
    </citation>
    <scope>NUCLEOTIDE SEQUENCE</scope>
    <source>
        <strain evidence="2">126</strain>
    </source>
</reference>
<keyword evidence="1" id="KW-0732">Signal</keyword>
<keyword evidence="3" id="KW-1185">Reference proteome</keyword>